<accession>A0A392MEN4</accession>
<name>A0A392MEN4_9FABA</name>
<evidence type="ECO:0000259" key="2">
    <source>
        <dbReference type="Pfam" id="PF13976"/>
    </source>
</evidence>
<dbReference type="PANTHER" id="PTHR42648">
    <property type="entry name" value="TRANSPOSASE, PUTATIVE-RELATED"/>
    <property type="match status" value="1"/>
</dbReference>
<dbReference type="GO" id="GO:0006508">
    <property type="term" value="P:proteolysis"/>
    <property type="evidence" value="ECO:0007669"/>
    <property type="project" value="UniProtKB-KW"/>
</dbReference>
<dbReference type="InterPro" id="IPR039537">
    <property type="entry name" value="Retrotran_Ty1/copia-like"/>
</dbReference>
<keyword evidence="5" id="KW-1185">Reference proteome</keyword>
<keyword evidence="1" id="KW-0378">Hydrolase</keyword>
<feature type="domain" description="Retrovirus-related Pol polyprotein from transposon TNT 1-94-like beta-barrel" evidence="3">
    <location>
        <begin position="142"/>
        <end position="168"/>
    </location>
</feature>
<dbReference type="Proteomes" id="UP000265520">
    <property type="component" value="Unassembled WGS sequence"/>
</dbReference>
<keyword evidence="1" id="KW-0645">Protease</keyword>
<dbReference type="GO" id="GO:0008233">
    <property type="term" value="F:peptidase activity"/>
    <property type="evidence" value="ECO:0007669"/>
    <property type="project" value="UniProtKB-KW"/>
</dbReference>
<dbReference type="InterPro" id="IPR025724">
    <property type="entry name" value="GAG-pre-integrase_dom"/>
</dbReference>
<evidence type="ECO:0000313" key="4">
    <source>
        <dbReference type="EMBL" id="MCH85623.1"/>
    </source>
</evidence>
<feature type="non-terminal residue" evidence="4">
    <location>
        <position position="1"/>
    </location>
</feature>
<gene>
    <name evidence="4" type="ORF">A2U01_0006471</name>
</gene>
<dbReference type="Pfam" id="PF22936">
    <property type="entry name" value="Pol_BBD"/>
    <property type="match status" value="1"/>
</dbReference>
<proteinExistence type="predicted"/>
<feature type="domain" description="GAG-pre-integrase" evidence="2">
    <location>
        <begin position="185"/>
        <end position="253"/>
    </location>
</feature>
<dbReference type="EMBL" id="LXQA010008850">
    <property type="protein sequence ID" value="MCH85623.1"/>
    <property type="molecule type" value="Genomic_DNA"/>
</dbReference>
<sequence length="322" mass="35923">GNFYPTDESKVLLNAAKSKGPFHSKSSTRVCTFCGKDNHIVENCFKKHGLPPHLRKSSTAHNAAIEGGSDEQTAIASDNTHGQLITQDQAAQLISLLQNSFPSQSPSTATSNQVGSVNFIDHPSVNQGKHSHIFQACSLGNWIIDSGASHHMCNSIQWLHSYSEIIPIKEQLTKKMIGSGDMVDGLYYLRLADKGVHAYTTNGNYKTTIPDQALWHFRLGHISLSRMQFLQSQFSFIKVDNKGVCDICHLARHKKLPYNNSMNKAAISYEMLHFDIWGPIATKSLHNHSYFLTAVDDYSSFMLQRELFTKLLVLNPLSKMGE</sequence>
<organism evidence="4 5">
    <name type="scientific">Trifolium medium</name>
    <dbReference type="NCBI Taxonomy" id="97028"/>
    <lineage>
        <taxon>Eukaryota</taxon>
        <taxon>Viridiplantae</taxon>
        <taxon>Streptophyta</taxon>
        <taxon>Embryophyta</taxon>
        <taxon>Tracheophyta</taxon>
        <taxon>Spermatophyta</taxon>
        <taxon>Magnoliopsida</taxon>
        <taxon>eudicotyledons</taxon>
        <taxon>Gunneridae</taxon>
        <taxon>Pentapetalae</taxon>
        <taxon>rosids</taxon>
        <taxon>fabids</taxon>
        <taxon>Fabales</taxon>
        <taxon>Fabaceae</taxon>
        <taxon>Papilionoideae</taxon>
        <taxon>50 kb inversion clade</taxon>
        <taxon>NPAAA clade</taxon>
        <taxon>Hologalegina</taxon>
        <taxon>IRL clade</taxon>
        <taxon>Trifolieae</taxon>
        <taxon>Trifolium</taxon>
    </lineage>
</organism>
<comment type="caution">
    <text evidence="4">The sequence shown here is derived from an EMBL/GenBank/DDBJ whole genome shotgun (WGS) entry which is preliminary data.</text>
</comment>
<dbReference type="PANTHER" id="PTHR42648:SF31">
    <property type="entry name" value="RNA-DIRECTED DNA POLYMERASE"/>
    <property type="match status" value="1"/>
</dbReference>
<dbReference type="AlphaFoldDB" id="A0A392MEN4"/>
<evidence type="ECO:0000259" key="3">
    <source>
        <dbReference type="Pfam" id="PF22936"/>
    </source>
</evidence>
<evidence type="ECO:0000313" key="5">
    <source>
        <dbReference type="Proteomes" id="UP000265520"/>
    </source>
</evidence>
<reference evidence="4 5" key="1">
    <citation type="journal article" date="2018" name="Front. Plant Sci.">
        <title>Red Clover (Trifolium pratense) and Zigzag Clover (T. medium) - A Picture of Genomic Similarities and Differences.</title>
        <authorList>
            <person name="Dluhosova J."/>
            <person name="Istvanek J."/>
            <person name="Nedelnik J."/>
            <person name="Repkova J."/>
        </authorList>
    </citation>
    <scope>NUCLEOTIDE SEQUENCE [LARGE SCALE GENOMIC DNA]</scope>
    <source>
        <strain evidence="5">cv. 10/8</strain>
        <tissue evidence="4">Leaf</tissue>
    </source>
</reference>
<evidence type="ECO:0000256" key="1">
    <source>
        <dbReference type="ARBA" id="ARBA00022670"/>
    </source>
</evidence>
<dbReference type="Pfam" id="PF13976">
    <property type="entry name" value="gag_pre-integrs"/>
    <property type="match status" value="1"/>
</dbReference>
<dbReference type="InterPro" id="IPR054722">
    <property type="entry name" value="PolX-like_BBD"/>
</dbReference>
<protein>
    <submittedName>
        <fullName evidence="4">Peptide transporter PTR2</fullName>
    </submittedName>
</protein>